<dbReference type="Gene3D" id="1.10.357.10">
    <property type="entry name" value="Tetracycline Repressor, domain 2"/>
    <property type="match status" value="1"/>
</dbReference>
<dbReference type="PANTHER" id="PTHR30055:SF234">
    <property type="entry name" value="HTH-TYPE TRANSCRIPTIONAL REGULATOR BETI"/>
    <property type="match status" value="1"/>
</dbReference>
<evidence type="ECO:0000256" key="1">
    <source>
        <dbReference type="ARBA" id="ARBA00023015"/>
    </source>
</evidence>
<dbReference type="SUPFAM" id="SSF46689">
    <property type="entry name" value="Homeodomain-like"/>
    <property type="match status" value="1"/>
</dbReference>
<dbReference type="Proteomes" id="UP001209803">
    <property type="component" value="Chromosome"/>
</dbReference>
<keyword evidence="7" id="KW-1185">Reference proteome</keyword>
<dbReference type="EMBL" id="CP120863">
    <property type="protein sequence ID" value="WFE89581.1"/>
    <property type="molecule type" value="Genomic_DNA"/>
</dbReference>
<evidence type="ECO:0000313" key="7">
    <source>
        <dbReference type="Proteomes" id="UP001209803"/>
    </source>
</evidence>
<keyword evidence="2 4" id="KW-0238">DNA-binding</keyword>
<evidence type="ECO:0000256" key="4">
    <source>
        <dbReference type="PROSITE-ProRule" id="PRU00335"/>
    </source>
</evidence>
<organism evidence="6 7">
    <name type="scientific">Roseibium porphyridii</name>
    <dbReference type="NCBI Taxonomy" id="2866279"/>
    <lineage>
        <taxon>Bacteria</taxon>
        <taxon>Pseudomonadati</taxon>
        <taxon>Pseudomonadota</taxon>
        <taxon>Alphaproteobacteria</taxon>
        <taxon>Hyphomicrobiales</taxon>
        <taxon>Stappiaceae</taxon>
        <taxon>Roseibium</taxon>
    </lineage>
</organism>
<evidence type="ECO:0000259" key="5">
    <source>
        <dbReference type="PROSITE" id="PS50977"/>
    </source>
</evidence>
<dbReference type="PROSITE" id="PS50977">
    <property type="entry name" value="HTH_TETR_2"/>
    <property type="match status" value="1"/>
</dbReference>
<protein>
    <submittedName>
        <fullName evidence="6">Helix-turn-helix domain containing protein</fullName>
    </submittedName>
</protein>
<dbReference type="InterPro" id="IPR009057">
    <property type="entry name" value="Homeodomain-like_sf"/>
</dbReference>
<proteinExistence type="predicted"/>
<dbReference type="InterPro" id="IPR050109">
    <property type="entry name" value="HTH-type_TetR-like_transc_reg"/>
</dbReference>
<evidence type="ECO:0000256" key="3">
    <source>
        <dbReference type="ARBA" id="ARBA00023163"/>
    </source>
</evidence>
<dbReference type="Pfam" id="PF00440">
    <property type="entry name" value="TetR_N"/>
    <property type="match status" value="1"/>
</dbReference>
<feature type="domain" description="HTH tetR-type" evidence="5">
    <location>
        <begin position="16"/>
        <end position="76"/>
    </location>
</feature>
<name>A0ABY8F2G9_9HYPH</name>
<feature type="DNA-binding region" description="H-T-H motif" evidence="4">
    <location>
        <begin position="39"/>
        <end position="58"/>
    </location>
</feature>
<dbReference type="PANTHER" id="PTHR30055">
    <property type="entry name" value="HTH-TYPE TRANSCRIPTIONAL REGULATOR RUTR"/>
    <property type="match status" value="1"/>
</dbReference>
<evidence type="ECO:0000256" key="2">
    <source>
        <dbReference type="ARBA" id="ARBA00023125"/>
    </source>
</evidence>
<dbReference type="InterPro" id="IPR001647">
    <property type="entry name" value="HTH_TetR"/>
</dbReference>
<dbReference type="RefSeq" id="WP_265680302.1">
    <property type="nucleotide sequence ID" value="NZ_CP120863.1"/>
</dbReference>
<keyword evidence="3" id="KW-0804">Transcription</keyword>
<reference evidence="6 7" key="1">
    <citation type="submission" date="2023-03" db="EMBL/GenBank/DDBJ databases">
        <title>Roseibium porphyridii sp. nov. and Roseibium rhodosorbium sp. nov. isolated from marine algae, Porphyridium cruentum and Rhodosorus marinus, respectively.</title>
        <authorList>
            <person name="Lee M.W."/>
            <person name="Choi B.J."/>
            <person name="Lee J.K."/>
            <person name="Choi D.G."/>
            <person name="Baek J.H."/>
            <person name="Bayburt H."/>
            <person name="Kim J.M."/>
            <person name="Han D.M."/>
            <person name="Kim K.H."/>
            <person name="Jeon C.O."/>
        </authorList>
    </citation>
    <scope>NUCLEOTIDE SEQUENCE [LARGE SCALE GENOMIC DNA]</scope>
    <source>
        <strain evidence="6 7">KMA01</strain>
    </source>
</reference>
<sequence>MVRKKTPGRPSKGAAALSRKHIIAVAAPLLQQKGLEAVSFRRLAENLGVSAMAIKYHMGSQRELLFALVEHSFRDTLGTIKGKSPAERLRHVLSMYCTRALEHPNAVRCILNDASLMSQEIVEITEEIRKCTQLLNDGDPKDVMLNLLVDYTHGFVFSAVATGSDTCLTQEDYLRSIDWTLSLCRDRKISTPSSSRHY</sequence>
<gene>
    <name evidence="6" type="ORF">K1718_26085</name>
</gene>
<evidence type="ECO:0000313" key="6">
    <source>
        <dbReference type="EMBL" id="WFE89581.1"/>
    </source>
</evidence>
<keyword evidence="1" id="KW-0805">Transcription regulation</keyword>
<accession>A0ABY8F2G9</accession>